<keyword evidence="2" id="KW-1185">Reference proteome</keyword>
<evidence type="ECO:0000313" key="2">
    <source>
        <dbReference type="Proteomes" id="UP001150924"/>
    </source>
</evidence>
<protein>
    <submittedName>
        <fullName evidence="1">Ribulose phosphate epimerase</fullName>
    </submittedName>
</protein>
<organism evidence="1 2">
    <name type="scientific">Nannocystis pusilla</name>
    <dbReference type="NCBI Taxonomy" id="889268"/>
    <lineage>
        <taxon>Bacteria</taxon>
        <taxon>Pseudomonadati</taxon>
        <taxon>Myxococcota</taxon>
        <taxon>Polyangia</taxon>
        <taxon>Nannocystales</taxon>
        <taxon>Nannocystaceae</taxon>
        <taxon>Nannocystis</taxon>
    </lineage>
</organism>
<gene>
    <name evidence="1" type="ORF">OV079_07885</name>
</gene>
<dbReference type="Proteomes" id="UP001150924">
    <property type="component" value="Unassembled WGS sequence"/>
</dbReference>
<proteinExistence type="predicted"/>
<name>A0A9X3EU20_9BACT</name>
<comment type="caution">
    <text evidence="1">The sequence shown here is derived from an EMBL/GenBank/DDBJ whole genome shotgun (WGS) entry which is preliminary data.</text>
</comment>
<evidence type="ECO:0000313" key="1">
    <source>
        <dbReference type="EMBL" id="MCY1005493.1"/>
    </source>
</evidence>
<reference evidence="1" key="1">
    <citation type="submission" date="2022-11" db="EMBL/GenBank/DDBJ databases">
        <title>Minimal conservation of predation-associated metabolite biosynthetic gene clusters underscores biosynthetic potential of Myxococcota including descriptions for ten novel species: Archangium lansinium sp. nov., Myxococcus landrumus sp. nov., Nannocystis bai.</title>
        <authorList>
            <person name="Ahearne A."/>
            <person name="Stevens C."/>
            <person name="Phillips K."/>
        </authorList>
    </citation>
    <scope>NUCLEOTIDE SEQUENCE</scope>
    <source>
        <strain evidence="1">Na p29</strain>
    </source>
</reference>
<accession>A0A9X3EU20</accession>
<sequence>MVPDDGTSKACDVWAQDCPEGQKCMPYSGDGDNAWESLKCVDVVPNPDGFGEPCKAIGGPVSGEDTCDKGLMCWDVDVDTGEGVCVFQCTGNPESPSCPDPTFTCNFAADGVLTLCFPPCDPLAQDCPGGDLCIPNPMVLGSFLCVLDASGDEGQAFDGCEFANVCDPGLSCLDPGLAVECDPMSTGCCVPFCDISAPNTCPGQGQECISWYEDIPAPPGLENVGICSLPDA</sequence>
<dbReference type="EMBL" id="JAPNKE010000002">
    <property type="protein sequence ID" value="MCY1005493.1"/>
    <property type="molecule type" value="Genomic_DNA"/>
</dbReference>
<dbReference type="RefSeq" id="WP_267767173.1">
    <property type="nucleotide sequence ID" value="NZ_JAPNKE010000002.1"/>
</dbReference>
<dbReference type="AlphaFoldDB" id="A0A9X3EU20"/>